<dbReference type="Gene3D" id="1.20.1250.20">
    <property type="entry name" value="MFS general substrate transporter like domains"/>
    <property type="match status" value="2"/>
</dbReference>
<keyword evidence="5" id="KW-0472">Membrane</keyword>
<comment type="subcellular location">
    <subcellularLocation>
        <location evidence="1">Membrane</location>
        <topology evidence="1">Multi-pass membrane protein</topology>
    </subcellularLocation>
</comment>
<reference evidence="7" key="1">
    <citation type="submission" date="2016-02" db="EMBL/GenBank/DDBJ databases">
        <title>Draft genome sequence of Microdochium bolleyi, a fungal endophyte of beachgrass.</title>
        <authorList>
            <consortium name="DOE Joint Genome Institute"/>
            <person name="David A.S."/>
            <person name="May G."/>
            <person name="Haridas S."/>
            <person name="Lim J."/>
            <person name="Wang M."/>
            <person name="Labutti K."/>
            <person name="Lipzen A."/>
            <person name="Barry K."/>
            <person name="Grigoriev I.V."/>
        </authorList>
    </citation>
    <scope>NUCLEOTIDE SEQUENCE [LARGE SCALE GENOMIC DNA]</scope>
    <source>
        <strain evidence="7">J235TASD1</strain>
    </source>
</reference>
<protein>
    <submittedName>
        <fullName evidence="6">Major facilitator superfamily transporter</fullName>
    </submittedName>
</protein>
<dbReference type="PANTHER" id="PTHR43791">
    <property type="entry name" value="PERMEASE-RELATED"/>
    <property type="match status" value="1"/>
</dbReference>
<evidence type="ECO:0000256" key="5">
    <source>
        <dbReference type="ARBA" id="ARBA00023136"/>
    </source>
</evidence>
<keyword evidence="3" id="KW-0812">Transmembrane</keyword>
<dbReference type="GO" id="GO:0016020">
    <property type="term" value="C:membrane"/>
    <property type="evidence" value="ECO:0007669"/>
    <property type="project" value="UniProtKB-SubCell"/>
</dbReference>
<keyword evidence="2" id="KW-0813">Transport</keyword>
<evidence type="ECO:0000256" key="3">
    <source>
        <dbReference type="ARBA" id="ARBA00022692"/>
    </source>
</evidence>
<dbReference type="Proteomes" id="UP000070501">
    <property type="component" value="Unassembled WGS sequence"/>
</dbReference>
<proteinExistence type="predicted"/>
<dbReference type="PANTHER" id="PTHR43791:SF13">
    <property type="entry name" value="MAJOR FACILITATOR SUPERFAMILY (MFS) PROFILE DOMAIN-CONTAINING PROTEIN"/>
    <property type="match status" value="1"/>
</dbReference>
<dbReference type="OrthoDB" id="2250022at2759"/>
<dbReference type="InterPro" id="IPR011701">
    <property type="entry name" value="MFS"/>
</dbReference>
<dbReference type="AlphaFoldDB" id="A0A136IU65"/>
<dbReference type="Pfam" id="PF07690">
    <property type="entry name" value="MFS_1"/>
    <property type="match status" value="1"/>
</dbReference>
<gene>
    <name evidence="6" type="ORF">Micbo1qcDRAFT_123508</name>
</gene>
<evidence type="ECO:0000256" key="4">
    <source>
        <dbReference type="ARBA" id="ARBA00022989"/>
    </source>
</evidence>
<evidence type="ECO:0000256" key="1">
    <source>
        <dbReference type="ARBA" id="ARBA00004141"/>
    </source>
</evidence>
<keyword evidence="4" id="KW-1133">Transmembrane helix</keyword>
<dbReference type="GO" id="GO:0022857">
    <property type="term" value="F:transmembrane transporter activity"/>
    <property type="evidence" value="ECO:0007669"/>
    <property type="project" value="InterPro"/>
</dbReference>
<accession>A0A136IU65</accession>
<name>A0A136IU65_9PEZI</name>
<organism evidence="6 7">
    <name type="scientific">Microdochium bolleyi</name>
    <dbReference type="NCBI Taxonomy" id="196109"/>
    <lineage>
        <taxon>Eukaryota</taxon>
        <taxon>Fungi</taxon>
        <taxon>Dikarya</taxon>
        <taxon>Ascomycota</taxon>
        <taxon>Pezizomycotina</taxon>
        <taxon>Sordariomycetes</taxon>
        <taxon>Xylariomycetidae</taxon>
        <taxon>Xylariales</taxon>
        <taxon>Microdochiaceae</taxon>
        <taxon>Microdochium</taxon>
    </lineage>
</organism>
<dbReference type="InterPro" id="IPR036259">
    <property type="entry name" value="MFS_trans_sf"/>
</dbReference>
<sequence>MSPSELDRKQDPEDIKAAQDQVEDVTLADRLLEQWPLLRDKTSDERAAINKRLLRKLDWIFLPCITMMLLMNYLDRINVSNARLAGMQRDLGMSDTEWSAGISLFYVGYIISQGSNVILAKGNPRLLLPLCMLGWSVTTICMTALSSGWGFMLCRFVVGVTEGPFVPAVSLMTSSWYTKHESPLRMSIWHAGNIISNVISGLLAAAILTTMEGIRGLHSWQWFVLIEGIVSIAVALGSFWCIPKWPNNTGTYFLTAEESEMAQYRMQVSGGGVTEDDEGTRWGGVILAAKDPFTWMFACLHFFVIISQSFKDFFPSILQTFGFDKTGTYLLQAPPYLFAYGVCIAVSWSSGRLLEHCYHIIGSMAAALVGAVILISTLAQAPRYFGLFLLCSGPFIALNLHLSWETTVVPRPRTKRAALVAIANAASSVTHWFSPYFFLTKQAPRYEMGGGIIMVGCGASILSCLMLKWWVNKKNQELERRQAETGEYNEWRYVS</sequence>
<evidence type="ECO:0000313" key="6">
    <source>
        <dbReference type="EMBL" id="KXJ88339.1"/>
    </source>
</evidence>
<dbReference type="EMBL" id="KQ964259">
    <property type="protein sequence ID" value="KXJ88339.1"/>
    <property type="molecule type" value="Genomic_DNA"/>
</dbReference>
<dbReference type="InParanoid" id="A0A136IU65"/>
<keyword evidence="7" id="KW-1185">Reference proteome</keyword>
<dbReference type="SUPFAM" id="SSF103473">
    <property type="entry name" value="MFS general substrate transporter"/>
    <property type="match status" value="1"/>
</dbReference>
<evidence type="ECO:0000313" key="7">
    <source>
        <dbReference type="Proteomes" id="UP000070501"/>
    </source>
</evidence>
<evidence type="ECO:0000256" key="2">
    <source>
        <dbReference type="ARBA" id="ARBA00022448"/>
    </source>
</evidence>
<dbReference type="FunFam" id="1.20.1250.20:FF:000057">
    <property type="entry name" value="MFS general substrate transporter"/>
    <property type="match status" value="1"/>
</dbReference>